<gene>
    <name evidence="7" type="primary">LOC117240899</name>
</gene>
<protein>
    <submittedName>
        <fullName evidence="7">Protein spaetzle-like isoform X1</fullName>
    </submittedName>
</protein>
<name>A0A6J3LBV6_9HYME</name>
<keyword evidence="6" id="KW-1185">Reference proteome</keyword>
<dbReference type="GO" id="GO:0005121">
    <property type="term" value="F:Toll binding"/>
    <property type="evidence" value="ECO:0007669"/>
    <property type="project" value="TreeGrafter"/>
</dbReference>
<evidence type="ECO:0000256" key="1">
    <source>
        <dbReference type="ARBA" id="ARBA00022729"/>
    </source>
</evidence>
<feature type="domain" description="Spaetzle" evidence="5">
    <location>
        <begin position="153"/>
        <end position="246"/>
    </location>
</feature>
<feature type="chain" id="PRO_5027092879" evidence="4">
    <location>
        <begin position="27"/>
        <end position="271"/>
    </location>
</feature>
<keyword evidence="3" id="KW-0325">Glycoprotein</keyword>
<dbReference type="InterPro" id="IPR052444">
    <property type="entry name" value="Spz/Toll_ligand-like"/>
</dbReference>
<keyword evidence="2" id="KW-1015">Disulfide bond</keyword>
<evidence type="ECO:0000256" key="4">
    <source>
        <dbReference type="SAM" id="SignalP"/>
    </source>
</evidence>
<dbReference type="FunFam" id="2.10.90.10:FF:000056">
    <property type="entry name" value="Protein spaetzle"/>
    <property type="match status" value="1"/>
</dbReference>
<feature type="signal peptide" evidence="4">
    <location>
        <begin position="1"/>
        <end position="26"/>
    </location>
</feature>
<dbReference type="GO" id="GO:0005615">
    <property type="term" value="C:extracellular space"/>
    <property type="evidence" value="ECO:0007669"/>
    <property type="project" value="UniProtKB-ARBA"/>
</dbReference>
<evidence type="ECO:0000256" key="3">
    <source>
        <dbReference type="ARBA" id="ARBA00023180"/>
    </source>
</evidence>
<dbReference type="RefSeq" id="XP_033362812.1">
    <property type="nucleotide sequence ID" value="XM_033506921.1"/>
</dbReference>
<evidence type="ECO:0000313" key="7">
    <source>
        <dbReference type="RefSeq" id="XP_033362812.1"/>
    </source>
</evidence>
<dbReference type="Pfam" id="PF16077">
    <property type="entry name" value="Spaetzle"/>
    <property type="match status" value="1"/>
</dbReference>
<dbReference type="GO" id="GO:0008083">
    <property type="term" value="F:growth factor activity"/>
    <property type="evidence" value="ECO:0007669"/>
    <property type="project" value="TreeGrafter"/>
</dbReference>
<evidence type="ECO:0000259" key="5">
    <source>
        <dbReference type="Pfam" id="PF16077"/>
    </source>
</evidence>
<dbReference type="Gene3D" id="2.10.90.10">
    <property type="entry name" value="Cystine-knot cytokines"/>
    <property type="match status" value="1"/>
</dbReference>
<proteinExistence type="predicted"/>
<dbReference type="PANTHER" id="PTHR23199">
    <property type="entry name" value="NEUROTROPHIN 1-RELATED"/>
    <property type="match status" value="1"/>
</dbReference>
<dbReference type="GO" id="GO:0045087">
    <property type="term" value="P:innate immune response"/>
    <property type="evidence" value="ECO:0007669"/>
    <property type="project" value="TreeGrafter"/>
</dbReference>
<dbReference type="Proteomes" id="UP000504631">
    <property type="component" value="Unplaced"/>
</dbReference>
<organism evidence="6 7">
    <name type="scientific">Bombus vosnesenskii</name>
    <dbReference type="NCBI Taxonomy" id="207650"/>
    <lineage>
        <taxon>Eukaryota</taxon>
        <taxon>Metazoa</taxon>
        <taxon>Ecdysozoa</taxon>
        <taxon>Arthropoda</taxon>
        <taxon>Hexapoda</taxon>
        <taxon>Insecta</taxon>
        <taxon>Pterygota</taxon>
        <taxon>Neoptera</taxon>
        <taxon>Endopterygota</taxon>
        <taxon>Hymenoptera</taxon>
        <taxon>Apocrita</taxon>
        <taxon>Aculeata</taxon>
        <taxon>Apoidea</taxon>
        <taxon>Anthophila</taxon>
        <taxon>Apidae</taxon>
        <taxon>Bombus</taxon>
        <taxon>Pyrobombus</taxon>
    </lineage>
</organism>
<evidence type="ECO:0000313" key="6">
    <source>
        <dbReference type="Proteomes" id="UP000504631"/>
    </source>
</evidence>
<accession>A0A6J3LBV6</accession>
<evidence type="ECO:0000256" key="2">
    <source>
        <dbReference type="ARBA" id="ARBA00023157"/>
    </source>
</evidence>
<dbReference type="InterPro" id="IPR032104">
    <property type="entry name" value="Spaetzle"/>
</dbReference>
<dbReference type="GO" id="GO:0021556">
    <property type="term" value="P:central nervous system formation"/>
    <property type="evidence" value="ECO:0007669"/>
    <property type="project" value="TreeGrafter"/>
</dbReference>
<dbReference type="InterPro" id="IPR029034">
    <property type="entry name" value="Cystine-knot_cytokine"/>
</dbReference>
<reference evidence="7" key="1">
    <citation type="submission" date="2025-08" db="UniProtKB">
        <authorList>
            <consortium name="RefSeq"/>
        </authorList>
    </citation>
    <scope>IDENTIFICATION</scope>
    <source>
        <tissue evidence="7">Muscle</tissue>
    </source>
</reference>
<dbReference type="PANTHER" id="PTHR23199:SF12">
    <property type="entry name" value="NEUROTROPHIN 1-RELATED"/>
    <property type="match status" value="1"/>
</dbReference>
<dbReference type="KEGG" id="bvk:117240899"/>
<keyword evidence="1 4" id="KW-0732">Signal</keyword>
<dbReference type="SUPFAM" id="SSF57501">
    <property type="entry name" value="Cystine-knot cytokines"/>
    <property type="match status" value="1"/>
</dbReference>
<sequence length="271" mass="30596">MKEHQTIVFVFNVAIVLLLVFNSAHSDSRRSYEEPRAAPSGSWKWPLNQNNAMGETRSLTKMNTASLFLNKIKVLENGNIAFLDDHTAPIQPRVGSVIPSCKGQSYCEDVPNYPTNLVKDIIAKNPHLVNYTSVDMIDMLKPRLGEDSIETESFCASSEHVVLPKTAENMNNEWKYILNNEELKQGVRIEKCINEGQRCSIKYGIPMGYETTCKQKFVYNQLLGLEDDGSVAYQHFRFPSSCCCHVKFIGTSIRIGGRFSSPEDNPNNLKH</sequence>
<dbReference type="AlphaFoldDB" id="A0A6J3LBV6"/>
<dbReference type="GeneID" id="117240899"/>